<dbReference type="Proteomes" id="UP000765509">
    <property type="component" value="Unassembled WGS sequence"/>
</dbReference>
<dbReference type="AlphaFoldDB" id="A0A9Q3KCJ8"/>
<evidence type="ECO:0000313" key="2">
    <source>
        <dbReference type="Proteomes" id="UP000765509"/>
    </source>
</evidence>
<accession>A0A9Q3KCJ8</accession>
<proteinExistence type="predicted"/>
<protein>
    <submittedName>
        <fullName evidence="1">Uncharacterized protein</fullName>
    </submittedName>
</protein>
<name>A0A9Q3KCJ8_9BASI</name>
<dbReference type="PANTHER" id="PTHR47718">
    <property type="entry name" value="OS01G0519700 PROTEIN"/>
    <property type="match status" value="1"/>
</dbReference>
<dbReference type="OrthoDB" id="3356549at2759"/>
<dbReference type="PANTHER" id="PTHR47718:SF3">
    <property type="entry name" value="PROTEIN FAR1-RELATED SEQUENCE 5-LIKE"/>
    <property type="match status" value="1"/>
</dbReference>
<evidence type="ECO:0000313" key="1">
    <source>
        <dbReference type="EMBL" id="MBW0576790.1"/>
    </source>
</evidence>
<sequence length="187" mass="21944">MTGLGPQIPRKDPPKQSTQERLNFLLDFMPENIPRVPIELLKSKNLEHNHDATKNIMEHPAFRKFNEQETSQISQISESLLIPRQIQAQLCSQRESDRPLILQDIYNQVKKIKKDNLKGRKPIDSLIDTLKEEKFVWSSERDAVGNITPLFFTHPLAIKLLHEFPNVILMDFNYKTNKYKIPLFSYY</sequence>
<dbReference type="EMBL" id="AVOT02099175">
    <property type="protein sequence ID" value="MBW0576790.1"/>
    <property type="molecule type" value="Genomic_DNA"/>
</dbReference>
<keyword evidence="2" id="KW-1185">Reference proteome</keyword>
<comment type="caution">
    <text evidence="1">The sequence shown here is derived from an EMBL/GenBank/DDBJ whole genome shotgun (WGS) entry which is preliminary data.</text>
</comment>
<gene>
    <name evidence="1" type="ORF">O181_116505</name>
</gene>
<reference evidence="1" key="1">
    <citation type="submission" date="2021-03" db="EMBL/GenBank/DDBJ databases">
        <title>Draft genome sequence of rust myrtle Austropuccinia psidii MF-1, a brazilian biotype.</title>
        <authorList>
            <person name="Quecine M.C."/>
            <person name="Pachon D.M.R."/>
            <person name="Bonatelli M.L."/>
            <person name="Correr F.H."/>
            <person name="Franceschini L.M."/>
            <person name="Leite T.F."/>
            <person name="Margarido G.R.A."/>
            <person name="Almeida C.A."/>
            <person name="Ferrarezi J.A."/>
            <person name="Labate C.A."/>
        </authorList>
    </citation>
    <scope>NUCLEOTIDE SEQUENCE</scope>
    <source>
        <strain evidence="1">MF-1</strain>
    </source>
</reference>
<organism evidence="1 2">
    <name type="scientific">Austropuccinia psidii MF-1</name>
    <dbReference type="NCBI Taxonomy" id="1389203"/>
    <lineage>
        <taxon>Eukaryota</taxon>
        <taxon>Fungi</taxon>
        <taxon>Dikarya</taxon>
        <taxon>Basidiomycota</taxon>
        <taxon>Pucciniomycotina</taxon>
        <taxon>Pucciniomycetes</taxon>
        <taxon>Pucciniales</taxon>
        <taxon>Sphaerophragmiaceae</taxon>
        <taxon>Austropuccinia</taxon>
    </lineage>
</organism>